<dbReference type="GO" id="GO:0043517">
    <property type="term" value="P:positive regulation of DNA damage response, signal transduction by p53 class mediator"/>
    <property type="evidence" value="ECO:0007669"/>
    <property type="project" value="InterPro"/>
</dbReference>
<dbReference type="InterPro" id="IPR010987">
    <property type="entry name" value="Glutathione-S-Trfase_C-like"/>
</dbReference>
<organism evidence="2 3">
    <name type="scientific">Megaselia scalaris</name>
    <name type="common">Humpbacked fly</name>
    <name type="synonym">Phora scalaris</name>
    <dbReference type="NCBI Taxonomy" id="36166"/>
    <lineage>
        <taxon>Eukaryota</taxon>
        <taxon>Metazoa</taxon>
        <taxon>Ecdysozoa</taxon>
        <taxon>Arthropoda</taxon>
        <taxon>Hexapoda</taxon>
        <taxon>Insecta</taxon>
        <taxon>Pterygota</taxon>
        <taxon>Neoptera</taxon>
        <taxon>Endopterygota</taxon>
        <taxon>Diptera</taxon>
        <taxon>Brachycera</taxon>
        <taxon>Muscomorpha</taxon>
        <taxon>Platypezoidea</taxon>
        <taxon>Phoridae</taxon>
        <taxon>Megaseliini</taxon>
        <taxon>Megaselia</taxon>
    </lineage>
</organism>
<dbReference type="PANTHER" id="PTHR44490:SF1">
    <property type="entry name" value="EUKARYOTIC TRANSLATION ELONGATION FACTOR 1 EPSILON-1"/>
    <property type="match status" value="1"/>
</dbReference>
<name>T1H622_MEGSC</name>
<dbReference type="InterPro" id="IPR053836">
    <property type="entry name" value="Arc1-like_N"/>
</dbReference>
<dbReference type="PROSITE" id="PS50405">
    <property type="entry name" value="GST_CTER"/>
    <property type="match status" value="1"/>
</dbReference>
<reference evidence="2" key="2">
    <citation type="submission" date="2015-06" db="UniProtKB">
        <authorList>
            <consortium name="EnsemblMetazoa"/>
        </authorList>
    </citation>
    <scope>IDENTIFICATION</scope>
</reference>
<protein>
    <recommendedName>
        <fullName evidence="1">GST C-terminal domain-containing protein</fullName>
    </recommendedName>
</protein>
<dbReference type="InterPro" id="IPR042450">
    <property type="entry name" value="EEF1E1"/>
</dbReference>
<dbReference type="GO" id="GO:0005634">
    <property type="term" value="C:nucleus"/>
    <property type="evidence" value="ECO:0007669"/>
    <property type="project" value="TreeGrafter"/>
</dbReference>
<sequence length="146" mass="17072">SEDIRGFCTILHQILKTCDHEVAKNSVNSPEILAQVQSWIDYACLYIWAGKDDKHIWKQLLQELNQYFSDKSYFVSENLTIADIVVFYALYDLMKKQTPVDKENLLNLSRWFDHLQQISGVRQNLEPLNFTTIYLHGWATGTRGQM</sequence>
<dbReference type="InterPro" id="IPR053837">
    <property type="entry name" value="AIMP3/p18_C"/>
</dbReference>
<dbReference type="GO" id="GO:0005737">
    <property type="term" value="C:cytoplasm"/>
    <property type="evidence" value="ECO:0007669"/>
    <property type="project" value="TreeGrafter"/>
</dbReference>
<dbReference type="Proteomes" id="UP000015102">
    <property type="component" value="Unassembled WGS sequence"/>
</dbReference>
<evidence type="ECO:0000313" key="3">
    <source>
        <dbReference type="Proteomes" id="UP000015102"/>
    </source>
</evidence>
<keyword evidence="3" id="KW-1185">Reference proteome</keyword>
<dbReference type="SUPFAM" id="SSF47616">
    <property type="entry name" value="GST C-terminal domain-like"/>
    <property type="match status" value="1"/>
</dbReference>
<dbReference type="OMA" id="SWIDYAC"/>
<dbReference type="InterPro" id="IPR036282">
    <property type="entry name" value="Glutathione-S-Trfase_C_sf"/>
</dbReference>
<evidence type="ECO:0000259" key="1">
    <source>
        <dbReference type="PROSITE" id="PS50405"/>
    </source>
</evidence>
<dbReference type="EnsemblMetazoa" id="MESCA012155-RA">
    <property type="protein sequence ID" value="MESCA012155-PA"/>
    <property type="gene ID" value="MESCA012155"/>
</dbReference>
<dbReference type="GO" id="GO:0017101">
    <property type="term" value="C:aminoacyl-tRNA synthetase multienzyme complex"/>
    <property type="evidence" value="ECO:0007669"/>
    <property type="project" value="InterPro"/>
</dbReference>
<proteinExistence type="predicted"/>
<evidence type="ECO:0000313" key="2">
    <source>
        <dbReference type="EnsemblMetazoa" id="MESCA012155-PA"/>
    </source>
</evidence>
<dbReference type="PANTHER" id="PTHR44490">
    <property type="entry name" value="EUKARYOTIC TRANSLATION ELONGATION FACTOR 1 EPSILON-1"/>
    <property type="match status" value="1"/>
</dbReference>
<dbReference type="STRING" id="36166.T1H622"/>
<dbReference type="AlphaFoldDB" id="T1H622"/>
<dbReference type="Pfam" id="PF21972">
    <property type="entry name" value="Arc1p_N_like"/>
    <property type="match status" value="1"/>
</dbReference>
<dbReference type="Gene3D" id="1.20.1050.10">
    <property type="match status" value="1"/>
</dbReference>
<feature type="domain" description="GST C-terminal" evidence="1">
    <location>
        <begin position="1"/>
        <end position="146"/>
    </location>
</feature>
<reference evidence="3" key="1">
    <citation type="submission" date="2013-02" db="EMBL/GenBank/DDBJ databases">
        <authorList>
            <person name="Hughes D."/>
        </authorList>
    </citation>
    <scope>NUCLEOTIDE SEQUENCE</scope>
    <source>
        <strain>Durham</strain>
        <strain evidence="3">NC isolate 2 -- Noor lab</strain>
    </source>
</reference>
<dbReference type="HOGENOM" id="CLU_098079_1_0_1"/>
<dbReference type="CDD" id="cd10305">
    <property type="entry name" value="GST_C_AIMP3"/>
    <property type="match status" value="1"/>
</dbReference>
<accession>T1H622</accession>